<dbReference type="Proteomes" id="UP001162131">
    <property type="component" value="Unassembled WGS sequence"/>
</dbReference>
<gene>
    <name evidence="1" type="ORF">BSTOLATCC_MIC37665</name>
</gene>
<evidence type="ECO:0000313" key="1">
    <source>
        <dbReference type="EMBL" id="CAG9324918.1"/>
    </source>
</evidence>
<keyword evidence="2" id="KW-1185">Reference proteome</keyword>
<dbReference type="AlphaFoldDB" id="A0AAU9JGX2"/>
<name>A0AAU9JGX2_9CILI</name>
<comment type="caution">
    <text evidence="1">The sequence shown here is derived from an EMBL/GenBank/DDBJ whole genome shotgun (WGS) entry which is preliminary data.</text>
</comment>
<proteinExistence type="predicted"/>
<accession>A0AAU9JGX2</accession>
<reference evidence="1" key="1">
    <citation type="submission" date="2021-09" db="EMBL/GenBank/DDBJ databases">
        <authorList>
            <consortium name="AG Swart"/>
            <person name="Singh M."/>
            <person name="Singh A."/>
            <person name="Seah K."/>
            <person name="Emmerich C."/>
        </authorList>
    </citation>
    <scope>NUCLEOTIDE SEQUENCE</scope>
    <source>
        <strain evidence="1">ATCC30299</strain>
    </source>
</reference>
<evidence type="ECO:0000313" key="2">
    <source>
        <dbReference type="Proteomes" id="UP001162131"/>
    </source>
</evidence>
<sequence>MDNLEVAMLVHVKIALIKIAKTVKTVEVGIIVSNAKRNYPSRMYLELKKRLAVTKDIMLVVIRLHVHSAMIVWIANIVKTAEKGRLASNALIS</sequence>
<organism evidence="1 2">
    <name type="scientific">Blepharisma stoltei</name>
    <dbReference type="NCBI Taxonomy" id="1481888"/>
    <lineage>
        <taxon>Eukaryota</taxon>
        <taxon>Sar</taxon>
        <taxon>Alveolata</taxon>
        <taxon>Ciliophora</taxon>
        <taxon>Postciliodesmatophora</taxon>
        <taxon>Heterotrichea</taxon>
        <taxon>Heterotrichida</taxon>
        <taxon>Blepharismidae</taxon>
        <taxon>Blepharisma</taxon>
    </lineage>
</organism>
<dbReference type="EMBL" id="CAJZBQ010000037">
    <property type="protein sequence ID" value="CAG9324918.1"/>
    <property type="molecule type" value="Genomic_DNA"/>
</dbReference>
<protein>
    <submittedName>
        <fullName evidence="1">Uncharacterized protein</fullName>
    </submittedName>
</protein>